<sequence length="145" mass="16589">MSDVTPNEKKIVDLSTISAELRQVIEFDGVPEAMYEMVVSIHEVSEEAVRGTWDEQPKSAQNILDNFEQFHALVSVSQAFAGINVMEEFPTLNLPKDMTDEQKDDYRASLLDEVLHNCVKDMVKQLKKARRDPILKRDFTDVFAK</sequence>
<name>A0A0C2JLQ1_9VIBR</name>
<dbReference type="SUPFAM" id="SSF158675">
    <property type="entry name" value="Sama2622-like"/>
    <property type="match status" value="1"/>
</dbReference>
<evidence type="ECO:0000313" key="2">
    <source>
        <dbReference type="Proteomes" id="UP000031672"/>
    </source>
</evidence>
<dbReference type="InterPro" id="IPR023132">
    <property type="entry name" value="Sama2622-like_sf"/>
</dbReference>
<evidence type="ECO:0008006" key="3">
    <source>
        <dbReference type="Google" id="ProtNLM"/>
    </source>
</evidence>
<dbReference type="EMBL" id="JTKH01000024">
    <property type="protein sequence ID" value="KII75906.1"/>
    <property type="molecule type" value="Genomic_DNA"/>
</dbReference>
<evidence type="ECO:0000313" key="1">
    <source>
        <dbReference type="EMBL" id="KII75906.1"/>
    </source>
</evidence>
<dbReference type="InterPro" id="IPR021422">
    <property type="entry name" value="DUF3069"/>
</dbReference>
<keyword evidence="2" id="KW-1185">Reference proteome</keyword>
<organism evidence="1 2">
    <name type="scientific">Vibrio renipiscarius</name>
    <dbReference type="NCBI Taxonomy" id="1461322"/>
    <lineage>
        <taxon>Bacteria</taxon>
        <taxon>Pseudomonadati</taxon>
        <taxon>Pseudomonadota</taxon>
        <taxon>Gammaproteobacteria</taxon>
        <taxon>Vibrionales</taxon>
        <taxon>Vibrionaceae</taxon>
        <taxon>Vibrio</taxon>
    </lineage>
</organism>
<comment type="caution">
    <text evidence="1">The sequence shown here is derived from an EMBL/GenBank/DDBJ whole genome shotgun (WGS) entry which is preliminary data.</text>
</comment>
<dbReference type="RefSeq" id="WP_040991841.1">
    <property type="nucleotide sequence ID" value="NZ_JBFRUC010000010.1"/>
</dbReference>
<dbReference type="Proteomes" id="UP000031672">
    <property type="component" value="Unassembled WGS sequence"/>
</dbReference>
<dbReference type="OrthoDB" id="6401538at2"/>
<reference evidence="1 2" key="1">
    <citation type="submission" date="2014-11" db="EMBL/GenBank/DDBJ databases">
        <title>Draft Genome Sequence of Vibrio piscirenalis strains CECT 8603T and CECT 8604, two marine Gammaproteobacterium isolated from cultured gilthead sea bream (Sparus aurata).</title>
        <authorList>
            <person name="Arahal D.R."/>
            <person name="Rodrigo-Torres L."/>
            <person name="Lucena T."/>
            <person name="Pujalte M.J."/>
        </authorList>
    </citation>
    <scope>NUCLEOTIDE SEQUENCE [LARGE SCALE GENOMIC DNA]</scope>
    <source>
        <strain evidence="1 2">DCR 1-4-2</strain>
    </source>
</reference>
<dbReference type="STRING" id="1461322.OJ16_13770"/>
<dbReference type="AlphaFoldDB" id="A0A0C2JLQ1"/>
<accession>A0A0C2JLQ1</accession>
<proteinExistence type="predicted"/>
<protein>
    <recommendedName>
        <fullName evidence="3">DUF3069 domain-containing protein</fullName>
    </recommendedName>
</protein>
<gene>
    <name evidence="1" type="ORF">OJ16_13770</name>
</gene>
<accession>A0A0C2N8D0</accession>
<dbReference type="Pfam" id="PF11269">
    <property type="entry name" value="DUF3069"/>
    <property type="match status" value="1"/>
</dbReference>